<reference evidence="1 2" key="1">
    <citation type="submission" date="2018-06" db="EMBL/GenBank/DDBJ databases">
        <title>Azoarcus communis strain SWub3 genome.</title>
        <authorList>
            <person name="Zorraquino Salvo V."/>
            <person name="Toubiana D."/>
            <person name="Blumwald E."/>
        </authorList>
    </citation>
    <scope>NUCLEOTIDE SEQUENCE [LARGE SCALE GENOMIC DNA]</scope>
    <source>
        <strain evidence="1 2">SWub3</strain>
    </source>
</reference>
<keyword evidence="2" id="KW-1185">Reference proteome</keyword>
<dbReference type="SUPFAM" id="SSF56784">
    <property type="entry name" value="HAD-like"/>
    <property type="match status" value="1"/>
</dbReference>
<dbReference type="InterPro" id="IPR041492">
    <property type="entry name" value="HAD_2"/>
</dbReference>
<organism evidence="1 2">
    <name type="scientific">Parazoarcus communis SWub3 = DSM 12120</name>
    <dbReference type="NCBI Taxonomy" id="1121029"/>
    <lineage>
        <taxon>Bacteria</taxon>
        <taxon>Pseudomonadati</taxon>
        <taxon>Pseudomonadota</taxon>
        <taxon>Betaproteobacteria</taxon>
        <taxon>Rhodocyclales</taxon>
        <taxon>Zoogloeaceae</taxon>
        <taxon>Parazoarcus</taxon>
    </lineage>
</organism>
<dbReference type="InterPro" id="IPR023198">
    <property type="entry name" value="PGP-like_dom2"/>
</dbReference>
<evidence type="ECO:0000313" key="2">
    <source>
        <dbReference type="Proteomes" id="UP000248259"/>
    </source>
</evidence>
<dbReference type="Gene3D" id="1.10.150.240">
    <property type="entry name" value="Putative phosphatase, domain 2"/>
    <property type="match status" value="1"/>
</dbReference>
<dbReference type="Proteomes" id="UP000248259">
    <property type="component" value="Unassembled WGS sequence"/>
</dbReference>
<evidence type="ECO:0008006" key="3">
    <source>
        <dbReference type="Google" id="ProtNLM"/>
    </source>
</evidence>
<dbReference type="Pfam" id="PF13419">
    <property type="entry name" value="HAD_2"/>
    <property type="match status" value="1"/>
</dbReference>
<sequence length="114" mass="12003">MMKIEKPLTGDFTAHLSSPNTSNGGIPLTSSIRALIFDLDGTLVDTLGGVVNAINCALMCRGLAPLTISEVADRVGEGGTALVEYALKNAGHEGDSQKDTQLQESYFQAYLSAK</sequence>
<accession>A0A323V178</accession>
<dbReference type="EMBL" id="QKOE01000002">
    <property type="protein sequence ID" value="PZA17833.1"/>
    <property type="molecule type" value="Genomic_DNA"/>
</dbReference>
<dbReference type="InterPro" id="IPR023214">
    <property type="entry name" value="HAD_sf"/>
</dbReference>
<name>A0A323V178_9RHOO</name>
<evidence type="ECO:0000313" key="1">
    <source>
        <dbReference type="EMBL" id="PZA17833.1"/>
    </source>
</evidence>
<gene>
    <name evidence="1" type="ORF">DNK49_04745</name>
</gene>
<dbReference type="InterPro" id="IPR036412">
    <property type="entry name" value="HAD-like_sf"/>
</dbReference>
<protein>
    <recommendedName>
        <fullName evidence="3">Phosphoglycolate phosphatase</fullName>
    </recommendedName>
</protein>
<comment type="caution">
    <text evidence="1">The sequence shown here is derived from an EMBL/GenBank/DDBJ whole genome shotgun (WGS) entry which is preliminary data.</text>
</comment>
<dbReference type="Gene3D" id="3.40.50.1000">
    <property type="entry name" value="HAD superfamily/HAD-like"/>
    <property type="match status" value="1"/>
</dbReference>
<dbReference type="AlphaFoldDB" id="A0A323V178"/>
<proteinExistence type="predicted"/>